<keyword evidence="2" id="KW-1185">Reference proteome</keyword>
<dbReference type="EMBL" id="VSRR010013937">
    <property type="protein sequence ID" value="MPC56434.1"/>
    <property type="molecule type" value="Genomic_DNA"/>
</dbReference>
<organism evidence="1 2">
    <name type="scientific">Portunus trituberculatus</name>
    <name type="common">Swimming crab</name>
    <name type="synonym">Neptunus trituberculatus</name>
    <dbReference type="NCBI Taxonomy" id="210409"/>
    <lineage>
        <taxon>Eukaryota</taxon>
        <taxon>Metazoa</taxon>
        <taxon>Ecdysozoa</taxon>
        <taxon>Arthropoda</taxon>
        <taxon>Crustacea</taxon>
        <taxon>Multicrustacea</taxon>
        <taxon>Malacostraca</taxon>
        <taxon>Eumalacostraca</taxon>
        <taxon>Eucarida</taxon>
        <taxon>Decapoda</taxon>
        <taxon>Pleocyemata</taxon>
        <taxon>Brachyura</taxon>
        <taxon>Eubrachyura</taxon>
        <taxon>Portunoidea</taxon>
        <taxon>Portunidae</taxon>
        <taxon>Portuninae</taxon>
        <taxon>Portunus</taxon>
    </lineage>
</organism>
<proteinExistence type="predicted"/>
<gene>
    <name evidence="1" type="ORF">E2C01_050395</name>
</gene>
<evidence type="ECO:0000313" key="2">
    <source>
        <dbReference type="Proteomes" id="UP000324222"/>
    </source>
</evidence>
<protein>
    <submittedName>
        <fullName evidence="1">Uncharacterized protein</fullName>
    </submittedName>
</protein>
<evidence type="ECO:0000313" key="1">
    <source>
        <dbReference type="EMBL" id="MPC56434.1"/>
    </source>
</evidence>
<comment type="caution">
    <text evidence="1">The sequence shown here is derived from an EMBL/GenBank/DDBJ whole genome shotgun (WGS) entry which is preliminary data.</text>
</comment>
<reference evidence="1 2" key="1">
    <citation type="submission" date="2019-05" db="EMBL/GenBank/DDBJ databases">
        <title>Another draft genome of Portunus trituberculatus and its Hox gene families provides insights of decapod evolution.</title>
        <authorList>
            <person name="Jeong J.-H."/>
            <person name="Song I."/>
            <person name="Kim S."/>
            <person name="Choi T."/>
            <person name="Kim D."/>
            <person name="Ryu S."/>
            <person name="Kim W."/>
        </authorList>
    </citation>
    <scope>NUCLEOTIDE SEQUENCE [LARGE SCALE GENOMIC DNA]</scope>
    <source>
        <tissue evidence="1">Muscle</tissue>
    </source>
</reference>
<dbReference type="Proteomes" id="UP000324222">
    <property type="component" value="Unassembled WGS sequence"/>
</dbReference>
<accession>A0A5B7GIU0</accession>
<dbReference type="AlphaFoldDB" id="A0A5B7GIU0"/>
<sequence length="31" mass="3851">MRSPQHTIFLIYDEKFNIIYALNTTIFLRYE</sequence>
<name>A0A5B7GIU0_PORTR</name>